<dbReference type="RefSeq" id="WP_187466923.1">
    <property type="nucleotide sequence ID" value="NZ_JACSIT010000106.1"/>
</dbReference>
<accession>A0A923PQF3</accession>
<dbReference type="Pfam" id="PF01596">
    <property type="entry name" value="Methyltransf_3"/>
    <property type="match status" value="1"/>
</dbReference>
<dbReference type="GO" id="GO:0032259">
    <property type="term" value="P:methylation"/>
    <property type="evidence" value="ECO:0007669"/>
    <property type="project" value="UniProtKB-KW"/>
</dbReference>
<dbReference type="Proteomes" id="UP000650081">
    <property type="component" value="Unassembled WGS sequence"/>
</dbReference>
<dbReference type="PANTHER" id="PTHR10509:SF14">
    <property type="entry name" value="CAFFEOYL-COA O-METHYLTRANSFERASE 3-RELATED"/>
    <property type="match status" value="1"/>
</dbReference>
<evidence type="ECO:0000256" key="2">
    <source>
        <dbReference type="ARBA" id="ARBA00022679"/>
    </source>
</evidence>
<evidence type="ECO:0000256" key="1">
    <source>
        <dbReference type="ARBA" id="ARBA00022603"/>
    </source>
</evidence>
<dbReference type="PANTHER" id="PTHR10509">
    <property type="entry name" value="O-METHYLTRANSFERASE-RELATED"/>
    <property type="match status" value="1"/>
</dbReference>
<dbReference type="InterPro" id="IPR050362">
    <property type="entry name" value="Cation-dep_OMT"/>
</dbReference>
<comment type="caution">
    <text evidence="4">The sequence shown here is derived from an EMBL/GenBank/DDBJ whole genome shotgun (WGS) entry which is preliminary data.</text>
</comment>
<keyword evidence="2" id="KW-0808">Transferase</keyword>
<proteinExistence type="predicted"/>
<dbReference type="EMBL" id="JACSIT010000106">
    <property type="protein sequence ID" value="MBC6994852.1"/>
    <property type="molecule type" value="Genomic_DNA"/>
</dbReference>
<reference evidence="4" key="1">
    <citation type="submission" date="2020-08" db="EMBL/GenBank/DDBJ databases">
        <title>Lewinella bacteria from marine environments.</title>
        <authorList>
            <person name="Zhong Y."/>
        </authorList>
    </citation>
    <scope>NUCLEOTIDE SEQUENCE</scope>
    <source>
        <strain evidence="4">KCTC 42187</strain>
    </source>
</reference>
<evidence type="ECO:0000256" key="3">
    <source>
        <dbReference type="ARBA" id="ARBA00022691"/>
    </source>
</evidence>
<organism evidence="4 5">
    <name type="scientific">Neolewinella lacunae</name>
    <dbReference type="NCBI Taxonomy" id="1517758"/>
    <lineage>
        <taxon>Bacteria</taxon>
        <taxon>Pseudomonadati</taxon>
        <taxon>Bacteroidota</taxon>
        <taxon>Saprospiria</taxon>
        <taxon>Saprospirales</taxon>
        <taxon>Lewinellaceae</taxon>
        <taxon>Neolewinella</taxon>
    </lineage>
</organism>
<protein>
    <submittedName>
        <fullName evidence="4">O-methyltransferase</fullName>
    </submittedName>
</protein>
<dbReference type="PROSITE" id="PS51682">
    <property type="entry name" value="SAM_OMT_I"/>
    <property type="match status" value="1"/>
</dbReference>
<dbReference type="GO" id="GO:0008757">
    <property type="term" value="F:S-adenosylmethionine-dependent methyltransferase activity"/>
    <property type="evidence" value="ECO:0007669"/>
    <property type="project" value="TreeGrafter"/>
</dbReference>
<gene>
    <name evidence="4" type="ORF">H9S92_11805</name>
</gene>
<dbReference type="InterPro" id="IPR002935">
    <property type="entry name" value="SAM_O-MeTrfase"/>
</dbReference>
<evidence type="ECO:0000313" key="5">
    <source>
        <dbReference type="Proteomes" id="UP000650081"/>
    </source>
</evidence>
<evidence type="ECO:0000313" key="4">
    <source>
        <dbReference type="EMBL" id="MBC6994852.1"/>
    </source>
</evidence>
<dbReference type="CDD" id="cd02440">
    <property type="entry name" value="AdoMet_MTases"/>
    <property type="match status" value="1"/>
</dbReference>
<dbReference type="Gene3D" id="3.40.50.150">
    <property type="entry name" value="Vaccinia Virus protein VP39"/>
    <property type="match status" value="1"/>
</dbReference>
<keyword evidence="1" id="KW-0489">Methyltransferase</keyword>
<dbReference type="InterPro" id="IPR029063">
    <property type="entry name" value="SAM-dependent_MTases_sf"/>
</dbReference>
<dbReference type="SUPFAM" id="SSF53335">
    <property type="entry name" value="S-adenosyl-L-methionine-dependent methyltransferases"/>
    <property type="match status" value="1"/>
</dbReference>
<keyword evidence="3" id="KW-0949">S-adenosyl-L-methionine</keyword>
<sequence>MRDDIDPRFEYAEALSGPIPDYLLAVERQAFLKTMAPQMLSGPLQGRVLALLSKFLRPQTILEIGTFTGYSALCLAEGLAPGGHLHTVEGNAESAYLARQNFATSPFADRITLHLGQAPAILDQLPTAFDLIFLDGDKRGYPAYYERLIGTLRPGGLLLADNVLWDGKVHTPGQTDPDLEALRHYNQLIADDPRLEVVVLPLRDGLSIARRV</sequence>
<dbReference type="GO" id="GO:0008171">
    <property type="term" value="F:O-methyltransferase activity"/>
    <property type="evidence" value="ECO:0007669"/>
    <property type="project" value="InterPro"/>
</dbReference>
<dbReference type="AlphaFoldDB" id="A0A923PQF3"/>
<keyword evidence="5" id="KW-1185">Reference proteome</keyword>
<name>A0A923PQF3_9BACT</name>